<protein>
    <submittedName>
        <fullName evidence="1">Uncharacterized protein</fullName>
    </submittedName>
</protein>
<dbReference type="EMBL" id="QGDC01000001">
    <property type="protein sequence ID" value="RCH56595.1"/>
    <property type="molecule type" value="Genomic_DNA"/>
</dbReference>
<evidence type="ECO:0000313" key="2">
    <source>
        <dbReference type="Proteomes" id="UP000253209"/>
    </source>
</evidence>
<sequence>MGAYKQKWLQILQRANLQGWKIEDTSEGIFIDMPNVADLKLIRDNIPNTIAGLTLDITIPKERLKFIFHNGHEQFEYVLNPDSPVND</sequence>
<keyword evidence="2" id="KW-1185">Reference proteome</keyword>
<dbReference type="Proteomes" id="UP000253209">
    <property type="component" value="Unassembled WGS sequence"/>
</dbReference>
<accession>A0A367GU58</accession>
<name>A0A367GU58_9SPHI</name>
<dbReference type="RefSeq" id="WP_114003492.1">
    <property type="nucleotide sequence ID" value="NZ_QGDC01000001.1"/>
</dbReference>
<dbReference type="AlphaFoldDB" id="A0A367GU58"/>
<comment type="caution">
    <text evidence="1">The sequence shown here is derived from an EMBL/GenBank/DDBJ whole genome shotgun (WGS) entry which is preliminary data.</text>
</comment>
<proteinExistence type="predicted"/>
<reference evidence="1 2" key="1">
    <citation type="submission" date="2018-05" db="EMBL/GenBank/DDBJ databases">
        <title>Mucilaginibacter hurinus sp. nov., isolated from briquette warehouse soil.</title>
        <authorList>
            <person name="Choi L."/>
        </authorList>
    </citation>
    <scope>NUCLEOTIDE SEQUENCE [LARGE SCALE GENOMIC DNA]</scope>
    <source>
        <strain evidence="1 2">ZR32</strain>
    </source>
</reference>
<gene>
    <name evidence="1" type="ORF">DJ568_01680</name>
</gene>
<organism evidence="1 2">
    <name type="scientific">Mucilaginibacter hurinus</name>
    <dbReference type="NCBI Taxonomy" id="2201324"/>
    <lineage>
        <taxon>Bacteria</taxon>
        <taxon>Pseudomonadati</taxon>
        <taxon>Bacteroidota</taxon>
        <taxon>Sphingobacteriia</taxon>
        <taxon>Sphingobacteriales</taxon>
        <taxon>Sphingobacteriaceae</taxon>
        <taxon>Mucilaginibacter</taxon>
    </lineage>
</organism>
<evidence type="ECO:0000313" key="1">
    <source>
        <dbReference type="EMBL" id="RCH56595.1"/>
    </source>
</evidence>
<dbReference type="OrthoDB" id="797835at2"/>